<sequence length="371" mass="42424">MGPLSARRNLERKIIDGGGMISPFEADSEILIMVNPIYSPDKQVVYHHFEQARRQNRVALTEGWVHDCFSTRQRLSQSRYLVKLEDLETLEAWKRTKDRRLSDVPKFNILPSVRSVTPAPQELICTSPDQIDDDNEKASRAYGTPISPVSICIHRAVSTGEPSKASAMESLTLITKNDLAESKDLKRKFSIDDSDLDICCSDPEDGNENEMISEDEEEPIEVTLGHEKSHVASISRRDDLVFDDDFMSIFSSEGDESGSEYEEALRKREKFRSILDVSNEARIKRKIANNTHRKTRSRVSERDQPGYERLLDTLKKQVQKGGIPKGGIRAFTNRFGLEAIYRRYSRIVRKSVPGLDGYKMKDRRPQKIKRC</sequence>
<evidence type="ECO:0000313" key="4">
    <source>
        <dbReference type="Proteomes" id="UP000094020"/>
    </source>
</evidence>
<name>A0A1B9I1I9_9TREE</name>
<evidence type="ECO:0000313" key="2">
    <source>
        <dbReference type="EMBL" id="OCF49416.1"/>
    </source>
</evidence>
<protein>
    <recommendedName>
        <fullName evidence="1">BRCT domain-containing protein</fullName>
    </recommendedName>
</protein>
<accession>A0A1B9I1I9</accession>
<evidence type="ECO:0000313" key="3">
    <source>
        <dbReference type="EMBL" id="WWC72321.1"/>
    </source>
</evidence>
<reference evidence="3" key="4">
    <citation type="submission" date="2024-02" db="EMBL/GenBank/DDBJ databases">
        <title>Comparative genomics of Cryptococcus and Kwoniella reveals pathogenesis evolution and contrasting modes of karyotype evolution via chromosome fusion or intercentromeric recombination.</title>
        <authorList>
            <person name="Coelho M.A."/>
            <person name="David-Palma M."/>
            <person name="Shea T."/>
            <person name="Bowers K."/>
            <person name="McGinley-Smith S."/>
            <person name="Mohammad A.W."/>
            <person name="Gnirke A."/>
            <person name="Yurkov A.M."/>
            <person name="Nowrousian M."/>
            <person name="Sun S."/>
            <person name="Cuomo C.A."/>
            <person name="Heitman J."/>
        </authorList>
    </citation>
    <scope>NUCLEOTIDE SEQUENCE</scope>
    <source>
        <strain evidence="3">CBS 10737</strain>
    </source>
</reference>
<dbReference type="Proteomes" id="UP000094020">
    <property type="component" value="Chromosome 8"/>
</dbReference>
<dbReference type="OrthoDB" id="2565025at2759"/>
<dbReference type="KEGG" id="kpin:30173478"/>
<dbReference type="EMBL" id="CP144526">
    <property type="protein sequence ID" value="WWC72321.1"/>
    <property type="molecule type" value="Genomic_DNA"/>
</dbReference>
<dbReference type="RefSeq" id="XP_019010635.1">
    <property type="nucleotide sequence ID" value="XM_019156833.1"/>
</dbReference>
<dbReference type="InterPro" id="IPR036420">
    <property type="entry name" value="BRCT_dom_sf"/>
</dbReference>
<dbReference type="InterPro" id="IPR001357">
    <property type="entry name" value="BRCT_dom"/>
</dbReference>
<feature type="domain" description="BRCT" evidence="1">
    <location>
        <begin position="1"/>
        <end position="82"/>
    </location>
</feature>
<dbReference type="PROSITE" id="PS50172">
    <property type="entry name" value="BRCT"/>
    <property type="match status" value="1"/>
</dbReference>
<reference evidence="2" key="3">
    <citation type="submission" date="2016-07" db="EMBL/GenBank/DDBJ databases">
        <title>Evolution of pathogenesis and genome organization in the Tremellales.</title>
        <authorList>
            <person name="Cuomo C."/>
            <person name="Litvintseva A."/>
            <person name="Heitman J."/>
            <person name="Chen Y."/>
            <person name="Sun S."/>
            <person name="Springer D."/>
            <person name="Dromer F."/>
            <person name="Young S."/>
            <person name="Zeng Q."/>
            <person name="Chapman S."/>
            <person name="Gujja S."/>
            <person name="Saif S."/>
            <person name="Birren B."/>
        </authorList>
    </citation>
    <scope>NUCLEOTIDE SEQUENCE</scope>
    <source>
        <strain evidence="2">CBS 10737</strain>
    </source>
</reference>
<gene>
    <name evidence="2" type="ORF">I206_05109</name>
    <name evidence="3" type="ORF">I206_106283</name>
</gene>
<organism evidence="2">
    <name type="scientific">Kwoniella pini CBS 10737</name>
    <dbReference type="NCBI Taxonomy" id="1296096"/>
    <lineage>
        <taxon>Eukaryota</taxon>
        <taxon>Fungi</taxon>
        <taxon>Dikarya</taxon>
        <taxon>Basidiomycota</taxon>
        <taxon>Agaricomycotina</taxon>
        <taxon>Tremellomycetes</taxon>
        <taxon>Tremellales</taxon>
        <taxon>Cryptococcaceae</taxon>
        <taxon>Kwoniella</taxon>
    </lineage>
</organism>
<evidence type="ECO:0000259" key="1">
    <source>
        <dbReference type="PROSITE" id="PS50172"/>
    </source>
</evidence>
<keyword evidence="4" id="KW-1185">Reference proteome</keyword>
<dbReference type="AlphaFoldDB" id="A0A1B9I1I9"/>
<proteinExistence type="predicted"/>
<dbReference type="EMBL" id="KI894012">
    <property type="protein sequence ID" value="OCF49416.1"/>
    <property type="molecule type" value="Genomic_DNA"/>
</dbReference>
<reference evidence="3" key="2">
    <citation type="submission" date="2013-07" db="EMBL/GenBank/DDBJ databases">
        <authorList>
            <consortium name="The Broad Institute Genome Sequencing Platform"/>
            <person name="Cuomo C."/>
            <person name="Litvintseva A."/>
            <person name="Chen Y."/>
            <person name="Heitman J."/>
            <person name="Sun S."/>
            <person name="Springer D."/>
            <person name="Dromer F."/>
            <person name="Young S.K."/>
            <person name="Zeng Q."/>
            <person name="Gargeya S."/>
            <person name="Fitzgerald M."/>
            <person name="Abouelleil A."/>
            <person name="Alvarado L."/>
            <person name="Berlin A.M."/>
            <person name="Chapman S.B."/>
            <person name="Dewar J."/>
            <person name="Goldberg J."/>
            <person name="Griggs A."/>
            <person name="Gujja S."/>
            <person name="Hansen M."/>
            <person name="Howarth C."/>
            <person name="Imamovic A."/>
            <person name="Larimer J."/>
            <person name="McCowan C."/>
            <person name="Murphy C."/>
            <person name="Pearson M."/>
            <person name="Priest M."/>
            <person name="Roberts A."/>
            <person name="Saif S."/>
            <person name="Shea T."/>
            <person name="Sykes S."/>
            <person name="Wortman J."/>
            <person name="Nusbaum C."/>
            <person name="Birren B."/>
        </authorList>
    </citation>
    <scope>NUCLEOTIDE SEQUENCE</scope>
    <source>
        <strain evidence="3">CBS 10737</strain>
    </source>
</reference>
<dbReference type="SUPFAM" id="SSF52113">
    <property type="entry name" value="BRCT domain"/>
    <property type="match status" value="1"/>
</dbReference>
<reference evidence="2" key="1">
    <citation type="submission" date="2013-07" db="EMBL/GenBank/DDBJ databases">
        <title>The Genome Sequence of Cryptococcus pinus CBS10737.</title>
        <authorList>
            <consortium name="The Broad Institute Genome Sequencing Platform"/>
            <person name="Cuomo C."/>
            <person name="Litvintseva A."/>
            <person name="Chen Y."/>
            <person name="Heitman J."/>
            <person name="Sun S."/>
            <person name="Springer D."/>
            <person name="Dromer F."/>
            <person name="Young S.K."/>
            <person name="Zeng Q."/>
            <person name="Gargeya S."/>
            <person name="Fitzgerald M."/>
            <person name="Abouelleil A."/>
            <person name="Alvarado L."/>
            <person name="Berlin A.M."/>
            <person name="Chapman S.B."/>
            <person name="Dewar J."/>
            <person name="Goldberg J."/>
            <person name="Griggs A."/>
            <person name="Gujja S."/>
            <person name="Hansen M."/>
            <person name="Howarth C."/>
            <person name="Imamovic A."/>
            <person name="Larimer J."/>
            <person name="McCowan C."/>
            <person name="Murphy C."/>
            <person name="Pearson M."/>
            <person name="Priest M."/>
            <person name="Roberts A."/>
            <person name="Saif S."/>
            <person name="Shea T."/>
            <person name="Sykes S."/>
            <person name="Wortman J."/>
            <person name="Nusbaum C."/>
            <person name="Birren B."/>
        </authorList>
    </citation>
    <scope>NUCLEOTIDE SEQUENCE [LARGE SCALE GENOMIC DNA]</scope>
    <source>
        <strain evidence="2">CBS 10737</strain>
    </source>
</reference>
<dbReference type="GeneID" id="30173478"/>